<dbReference type="PANTHER" id="PTHR21229:SF1">
    <property type="entry name" value="GH17801P"/>
    <property type="match status" value="1"/>
</dbReference>
<keyword evidence="5 6" id="KW-0472">Membrane</keyword>
<keyword evidence="9" id="KW-1185">Reference proteome</keyword>
<name>A0A8S9ZE93_9BILA</name>
<evidence type="ECO:0000259" key="7">
    <source>
        <dbReference type="Pfam" id="PF06814"/>
    </source>
</evidence>
<dbReference type="InterPro" id="IPR009637">
    <property type="entry name" value="GPR107/GPR108-like"/>
</dbReference>
<keyword evidence="3" id="KW-0732">Signal</keyword>
<evidence type="ECO:0000256" key="5">
    <source>
        <dbReference type="ARBA" id="ARBA00023136"/>
    </source>
</evidence>
<reference evidence="8" key="1">
    <citation type="journal article" date="2020" name="Ecol. Evol.">
        <title>Genome structure and content of the rice root-knot nematode (Meloidogyne graminicola).</title>
        <authorList>
            <person name="Phan N.T."/>
            <person name="Danchin E.G.J."/>
            <person name="Klopp C."/>
            <person name="Perfus-Barbeoch L."/>
            <person name="Kozlowski D.K."/>
            <person name="Koutsovoulos G.D."/>
            <person name="Lopez-Roques C."/>
            <person name="Bouchez O."/>
            <person name="Zahm M."/>
            <person name="Besnard G."/>
            <person name="Bellafiore S."/>
        </authorList>
    </citation>
    <scope>NUCLEOTIDE SEQUENCE</scope>
    <source>
        <strain evidence="8">VN-18</strain>
    </source>
</reference>
<comment type="caution">
    <text evidence="8">The sequence shown here is derived from an EMBL/GenBank/DDBJ whole genome shotgun (WGS) entry which is preliminary data.</text>
</comment>
<dbReference type="AlphaFoldDB" id="A0A8S9ZE93"/>
<evidence type="ECO:0000256" key="3">
    <source>
        <dbReference type="ARBA" id="ARBA00022729"/>
    </source>
</evidence>
<organism evidence="8 9">
    <name type="scientific">Meloidogyne graminicola</name>
    <dbReference type="NCBI Taxonomy" id="189291"/>
    <lineage>
        <taxon>Eukaryota</taxon>
        <taxon>Metazoa</taxon>
        <taxon>Ecdysozoa</taxon>
        <taxon>Nematoda</taxon>
        <taxon>Chromadorea</taxon>
        <taxon>Rhabditida</taxon>
        <taxon>Tylenchina</taxon>
        <taxon>Tylenchomorpha</taxon>
        <taxon>Tylenchoidea</taxon>
        <taxon>Meloidogynidae</taxon>
        <taxon>Meloidogyninae</taxon>
        <taxon>Meloidogyne</taxon>
    </lineage>
</organism>
<keyword evidence="2 6" id="KW-0812">Transmembrane</keyword>
<proteinExistence type="predicted"/>
<dbReference type="Proteomes" id="UP000605970">
    <property type="component" value="Unassembled WGS sequence"/>
</dbReference>
<evidence type="ECO:0000256" key="6">
    <source>
        <dbReference type="SAM" id="Phobius"/>
    </source>
</evidence>
<feature type="transmembrane region" description="Helical" evidence="6">
    <location>
        <begin position="252"/>
        <end position="270"/>
    </location>
</feature>
<gene>
    <name evidence="8" type="ORF">Mgra_00008930</name>
</gene>
<sequence length="449" mass="51799">MRLTTENLLIPGIMTEKIQLMPKSQEYLGFLQSSLNKTEVEVRLKCLENVDIEFEAEIVIRSSPCAKEFIVDKMRFSQVSNLLQFYFENDNKIPPGYDYNTILYYRSKPQRFSCLNSVGDHFLEQIPKFGMKVNNPKSKRLADAQFPGINGATIDGGAKDTLTSWHPIQTLPVDAIYLLILRITITKFPADDTKNHTIEAEVQWRGPFGYLSAIDYPLLHFYGFMCIFYTLLALAWLIVCLKHWKDLLRVQFWIGAVILIGMIEKAVFYAEYSNMNQSGKSVEGLLELAELTSCLKRTMAHVLVIIVSVGFGVVKPRLGSTLNQVIAVGMLYFIFCAIEGLTRVSKQTTEAVKEKQIAKMPLALLEICIAWWVFSSLISTMRALRLRRNEVKLSLYLHFTNVLGMGLFIAVLYMFWSLWMHLFQYCMKDWKELWVDTAFWHIFFVQFLL</sequence>
<dbReference type="OrthoDB" id="19932at2759"/>
<dbReference type="GO" id="GO:0005829">
    <property type="term" value="C:cytosol"/>
    <property type="evidence" value="ECO:0007669"/>
    <property type="project" value="GOC"/>
</dbReference>
<protein>
    <recommendedName>
        <fullName evidence="7">GOST seven transmembrane domain-containing protein</fullName>
    </recommendedName>
</protein>
<dbReference type="GO" id="GO:0016020">
    <property type="term" value="C:membrane"/>
    <property type="evidence" value="ECO:0007669"/>
    <property type="project" value="UniProtKB-SubCell"/>
</dbReference>
<evidence type="ECO:0000256" key="2">
    <source>
        <dbReference type="ARBA" id="ARBA00022692"/>
    </source>
</evidence>
<comment type="subcellular location">
    <subcellularLocation>
        <location evidence="1">Membrane</location>
        <topology evidence="1">Multi-pass membrane protein</topology>
    </subcellularLocation>
</comment>
<feature type="transmembrane region" description="Helical" evidence="6">
    <location>
        <begin position="362"/>
        <end position="384"/>
    </location>
</feature>
<dbReference type="GO" id="GO:0005794">
    <property type="term" value="C:Golgi apparatus"/>
    <property type="evidence" value="ECO:0007669"/>
    <property type="project" value="TreeGrafter"/>
</dbReference>
<feature type="transmembrane region" description="Helical" evidence="6">
    <location>
        <begin position="396"/>
        <end position="419"/>
    </location>
</feature>
<dbReference type="InterPro" id="IPR053937">
    <property type="entry name" value="GOST_TM"/>
</dbReference>
<feature type="transmembrane region" description="Helical" evidence="6">
    <location>
        <begin position="321"/>
        <end position="342"/>
    </location>
</feature>
<feature type="transmembrane region" description="Helical" evidence="6">
    <location>
        <begin position="219"/>
        <end position="240"/>
    </location>
</feature>
<evidence type="ECO:0000256" key="1">
    <source>
        <dbReference type="ARBA" id="ARBA00004141"/>
    </source>
</evidence>
<accession>A0A8S9ZE93</accession>
<evidence type="ECO:0000313" key="8">
    <source>
        <dbReference type="EMBL" id="KAF7630772.1"/>
    </source>
</evidence>
<evidence type="ECO:0000256" key="4">
    <source>
        <dbReference type="ARBA" id="ARBA00022989"/>
    </source>
</evidence>
<dbReference type="EMBL" id="JABEBT010000130">
    <property type="protein sequence ID" value="KAF7630772.1"/>
    <property type="molecule type" value="Genomic_DNA"/>
</dbReference>
<evidence type="ECO:0000313" key="9">
    <source>
        <dbReference type="Proteomes" id="UP000605970"/>
    </source>
</evidence>
<dbReference type="GO" id="GO:0042147">
    <property type="term" value="P:retrograde transport, endosome to Golgi"/>
    <property type="evidence" value="ECO:0007669"/>
    <property type="project" value="TreeGrafter"/>
</dbReference>
<dbReference type="PANTHER" id="PTHR21229">
    <property type="entry name" value="LUNG SEVEN TRANSMEMBRANE RECEPTOR"/>
    <property type="match status" value="1"/>
</dbReference>
<dbReference type="Pfam" id="PF06814">
    <property type="entry name" value="GOST_TM"/>
    <property type="match status" value="1"/>
</dbReference>
<feature type="domain" description="GOST seven transmembrane" evidence="7">
    <location>
        <begin position="217"/>
        <end position="448"/>
    </location>
</feature>
<keyword evidence="4 6" id="KW-1133">Transmembrane helix</keyword>